<feature type="modified residue" description="O-(pantetheine 4'-phosphoryl)serine" evidence="10">
    <location>
        <position position="200"/>
    </location>
</feature>
<evidence type="ECO:0000313" key="16">
    <source>
        <dbReference type="Proteomes" id="UP000606974"/>
    </source>
</evidence>
<dbReference type="Pfam" id="PF02801">
    <property type="entry name" value="Ketoacyl-synt_C"/>
    <property type="match status" value="1"/>
</dbReference>
<protein>
    <recommendedName>
        <fullName evidence="17">Beta-ketoacyl-[acyl-carrier-protein] synthase I</fullName>
    </recommendedName>
</protein>
<dbReference type="PANTHER" id="PTHR10982">
    <property type="entry name" value="MALONYL COA-ACYL CARRIER PROTEIN TRANSACYLASE"/>
    <property type="match status" value="1"/>
</dbReference>
<dbReference type="InterPro" id="IPR016035">
    <property type="entry name" value="Acyl_Trfase/lysoPLipase"/>
</dbReference>
<dbReference type="Gene3D" id="3.30.70.2490">
    <property type="match status" value="1"/>
</dbReference>
<dbReference type="CDD" id="cd00828">
    <property type="entry name" value="elong_cond_enzymes"/>
    <property type="match status" value="1"/>
</dbReference>
<dbReference type="SUPFAM" id="SSF53901">
    <property type="entry name" value="Thiolase-like"/>
    <property type="match status" value="2"/>
</dbReference>
<keyword evidence="5" id="KW-0521">NADP</keyword>
<dbReference type="PROSITE" id="PS00606">
    <property type="entry name" value="KS3_1"/>
    <property type="match status" value="1"/>
</dbReference>
<comment type="catalytic activity">
    <reaction evidence="7">
        <text>a (3R)-hydroxyacyl-[ACP] + NADP(+) = a 3-oxoacyl-[ACP] + NADPH + H(+)</text>
        <dbReference type="Rhea" id="RHEA:17397"/>
        <dbReference type="Rhea" id="RHEA-COMP:9916"/>
        <dbReference type="Rhea" id="RHEA-COMP:9945"/>
        <dbReference type="ChEBI" id="CHEBI:15378"/>
        <dbReference type="ChEBI" id="CHEBI:57783"/>
        <dbReference type="ChEBI" id="CHEBI:58349"/>
        <dbReference type="ChEBI" id="CHEBI:78776"/>
        <dbReference type="ChEBI" id="CHEBI:78827"/>
        <dbReference type="EC" id="1.1.1.100"/>
    </reaction>
</comment>
<keyword evidence="4 8" id="KW-0808">Transferase</keyword>
<evidence type="ECO:0000256" key="3">
    <source>
        <dbReference type="ARBA" id="ARBA00022553"/>
    </source>
</evidence>
<dbReference type="GO" id="GO:0004316">
    <property type="term" value="F:3-oxoacyl-[acyl-carrier-protein] reductase (NADPH) activity"/>
    <property type="evidence" value="ECO:0007669"/>
    <property type="project" value="UniProtKB-EC"/>
</dbReference>
<evidence type="ECO:0000256" key="5">
    <source>
        <dbReference type="ARBA" id="ARBA00022857"/>
    </source>
</evidence>
<feature type="region of interest" description="Disordered" evidence="12">
    <location>
        <begin position="1593"/>
        <end position="1617"/>
    </location>
</feature>
<name>A0A8H7E8I4_9EURO</name>
<dbReference type="GO" id="GO:0004315">
    <property type="term" value="F:3-oxoacyl-[acyl-carrier-protein] synthase activity"/>
    <property type="evidence" value="ECO:0007669"/>
    <property type="project" value="InterPro"/>
</dbReference>
<dbReference type="SUPFAM" id="SSF51735">
    <property type="entry name" value="NAD(P)-binding Rossmann-fold domains"/>
    <property type="match status" value="1"/>
</dbReference>
<dbReference type="InterPro" id="IPR020841">
    <property type="entry name" value="PKS_Beta-ketoAc_synthase_dom"/>
</dbReference>
<dbReference type="InterPro" id="IPR014031">
    <property type="entry name" value="Ketoacyl_synth_C"/>
</dbReference>
<evidence type="ECO:0000259" key="13">
    <source>
        <dbReference type="PROSITE" id="PS50075"/>
    </source>
</evidence>
<dbReference type="PANTHER" id="PTHR10982:SF21">
    <property type="entry name" value="FATTY ACID SYNTHASE SUBUNIT BETA"/>
    <property type="match status" value="1"/>
</dbReference>
<evidence type="ECO:0000256" key="8">
    <source>
        <dbReference type="PIRNR" id="PIRNR000454"/>
    </source>
</evidence>
<dbReference type="FunFam" id="3.90.25.70:FF:000001">
    <property type="entry name" value="Fatty acid synthase subunit alpha"/>
    <property type="match status" value="1"/>
</dbReference>
<keyword evidence="2 8" id="KW-0596">Phosphopantetheine</keyword>
<evidence type="ECO:0000256" key="6">
    <source>
        <dbReference type="ARBA" id="ARBA00048237"/>
    </source>
</evidence>
<dbReference type="InterPro" id="IPR047224">
    <property type="entry name" value="FAS_alpha_su_C"/>
</dbReference>
<evidence type="ECO:0000256" key="10">
    <source>
        <dbReference type="PIRSR" id="PIRSR000454-4"/>
    </source>
</evidence>
<evidence type="ECO:0000256" key="9">
    <source>
        <dbReference type="PIRSR" id="PIRSR000454-1"/>
    </source>
</evidence>
<evidence type="ECO:0000259" key="14">
    <source>
        <dbReference type="PROSITE" id="PS52004"/>
    </source>
</evidence>
<dbReference type="Gene3D" id="3.90.25.70">
    <property type="match status" value="1"/>
</dbReference>
<evidence type="ECO:0000256" key="4">
    <source>
        <dbReference type="ARBA" id="ARBA00022679"/>
    </source>
</evidence>
<dbReference type="GO" id="GO:0005835">
    <property type="term" value="C:fatty acid synthase complex"/>
    <property type="evidence" value="ECO:0007669"/>
    <property type="project" value="InterPro"/>
</dbReference>
<dbReference type="SUPFAM" id="SSF52151">
    <property type="entry name" value="FabD/lysophospholipase-like"/>
    <property type="match status" value="1"/>
</dbReference>
<dbReference type="InterPro" id="IPR002347">
    <property type="entry name" value="SDR_fam"/>
</dbReference>
<dbReference type="Gene3D" id="3.40.47.10">
    <property type="match status" value="1"/>
</dbReference>
<gene>
    <name evidence="15" type="ORF">GJ744_001948</name>
</gene>
<feature type="domain" description="Ketosynthase family 3 (KS3)" evidence="14">
    <location>
        <begin position="1008"/>
        <end position="1548"/>
    </location>
</feature>
<comment type="similarity">
    <text evidence="1 8">Belongs to the thiolase-like superfamily. Fungal fatty acid synthetase subunit alpha family.</text>
</comment>
<keyword evidence="11" id="KW-0175">Coiled coil</keyword>
<evidence type="ECO:0000256" key="12">
    <source>
        <dbReference type="SAM" id="MobiDB-lite"/>
    </source>
</evidence>
<evidence type="ECO:0000313" key="15">
    <source>
        <dbReference type="EMBL" id="KAF7512380.1"/>
    </source>
</evidence>
<feature type="active site" description="For beta-ketoacyl synthase activity" evidence="9">
    <location>
        <position position="1194"/>
    </location>
</feature>
<dbReference type="Proteomes" id="UP000606974">
    <property type="component" value="Unassembled WGS sequence"/>
</dbReference>
<dbReference type="Pfam" id="PF00106">
    <property type="entry name" value="adh_short"/>
    <property type="match status" value="1"/>
</dbReference>
<sequence length="1617" mass="178056">MAMHAPETPALSRAVSRSEQDQRYARVLLVELLAHQFCFPVQWIETQNLILGSRRTERLVEIGPSNTLATMAKRTIDLKYRSKDMAQNVSRQLLSFNSDVDKISYEEQPVPTPTKSQPVPTPTKSQQPVAETTAKQPQNSIPIPGHGLVTAIVAHSSSEIEDVPVSAQDVVTTIVAASLKKPLEDLQMSKSIKALSGGRSTLQNEIIGDLAAEFGSMPDGAEDLPLEILCNTLQSTFTGALGKKSSALVDKLISSKSPGTFQITAIRKYLQTRWGMGPGRQNAILLWAVTVQPDFRLKNEDEAQIFLDSVVQVYISKTGIKLPLGEASANTGGSTAGMVDPKALEFLETKQKSLFQQQLQIYANELGVDLQANDATVASLKDRIAELEKQVDLWNSEHGEVYASGIKPLFSPLKARIFDSWWNWATQDLLLFISRLKEGSIIHGDDDFRDFRTGLLNRSHSGLTQVMQFLLTQAQSSLLRQILQQLILDCESATKKAPSILRDPVSMAPMTVIDANGKVTYKEKLRSEGGSMHSNSGFNLRLGRKACGCWQYDEVISQSYNKMLQNASTHGFSFAHKTVLLTGAGQGSIGAEILRCLLRAGAYVIVTTSSYSSKITRYYQELYAHFGARGSQLVLVPFNQASQKDVEAVVTYIYDRNGLSQDLDFVLPFAAIGEAGRELDNIDSKSELAHRLMLTNTLRLLGAIKKKKVALRNATRPAHVILPMSPNHGVFGNDGLYSESKLGLESLFEKWHSENWGDHLAICGAIIGWTRGTGLMSGNDIISEEVEKLGVRTFSQREMAFNILGLMSPSILPLSMVEPLVADLSGGMSSLARLKETTDRIRQSINQTSEERRAIAKEADLQKHAAGTTEAAEKLANLEFPFPSIPDYERQIRPLSRELGGMVDLDRVVVVVGFAEIGPYGNSRTRWQVEADGRLSREGCVEMAWLMGLIKSHSGIIDGEPFAGWVDKATGNPISDQGIKTKYEEHMMKYSGIRHMEPKGVGIDWDSKELLQEIEVQRDHDPFETSEQAAQDLKRAHGDKVVITQIPDTSIYMVVVKKGARILVPKVASSPNTVGGQIPKGWNPRAYGVPEDIINQVDPATLYVLVSAAEALQSAGILDPYELYEYIHISDFGNCVGSGLGGATSYRSIFRDRFEDKPVANDVLAESFINSPSAWVNMLLISSAGPNKTPVGACATAIESLDTGYDLITSGKAKICLVGGYDDLIRETNNEFSNIKATINPAEDMARGRDPKEMSRPATSTRKGFVESEGAGLELITSATLALEMGLPIYGVIALTQTASDKTGRSLPAPGQGILGAAAQTKGKFDSRLLDMKYRKRNVEMRRAQISEIKESQLAYLEEEELNAFGCKDTTVHVEYRAQRVKEIERDAERELKEALNLYGNHFWKHDTRISPIRGALAVWNLTVDDLDVISFHGTSTKANERNECGVIQQQLAHLGRTKGNVVPGVFQKYLTGHPKGAAGAWMLNGCLQIMEQGLIPGNRNADNIEDHLKKFDYLVFPNKSIRTPEIKAFSVTSFGFGQKGAQVIGVHPKYLYATLEESVFRDYEAKVQIRHKKASRKFHEGLANNSVFVAKDSPPYTPSQESNFLLDPDARLPKST</sequence>
<dbReference type="CDD" id="cd08950">
    <property type="entry name" value="KR_fFAS_SDR_c_like"/>
    <property type="match status" value="1"/>
</dbReference>
<dbReference type="GO" id="GO:0044550">
    <property type="term" value="P:secondary metabolite biosynthetic process"/>
    <property type="evidence" value="ECO:0007669"/>
    <property type="project" value="UniProtKB-ARBA"/>
</dbReference>
<dbReference type="InterPro" id="IPR050830">
    <property type="entry name" value="Fungal_FAS"/>
</dbReference>
<dbReference type="PROSITE" id="PS52004">
    <property type="entry name" value="KS3_2"/>
    <property type="match status" value="1"/>
</dbReference>
<dbReference type="GO" id="GO:0008897">
    <property type="term" value="F:holo-[acyl-carrier-protein] synthase activity"/>
    <property type="evidence" value="ECO:0007669"/>
    <property type="project" value="InterPro"/>
</dbReference>
<dbReference type="OrthoDB" id="4251012at2759"/>
<dbReference type="Pfam" id="PF00109">
    <property type="entry name" value="ketoacyl-synt"/>
    <property type="match status" value="1"/>
</dbReference>
<dbReference type="InterPro" id="IPR009081">
    <property type="entry name" value="PP-bd_ACP"/>
</dbReference>
<dbReference type="EMBL" id="JAACFV010000013">
    <property type="protein sequence ID" value="KAF7512380.1"/>
    <property type="molecule type" value="Genomic_DNA"/>
</dbReference>
<proteinExistence type="inferred from homology"/>
<dbReference type="InterPro" id="IPR014030">
    <property type="entry name" value="Ketoacyl_synth_N"/>
</dbReference>
<dbReference type="PIRSF" id="PIRSF000454">
    <property type="entry name" value="FAS_yeast_alpha"/>
    <property type="match status" value="1"/>
</dbReference>
<dbReference type="Gene3D" id="6.10.250.1930">
    <property type="match status" value="1"/>
</dbReference>
<comment type="caution">
    <text evidence="15">The sequence shown here is derived from an EMBL/GenBank/DDBJ whole genome shotgun (WGS) entry which is preliminary data.</text>
</comment>
<organism evidence="15 16">
    <name type="scientific">Endocarpon pusillum</name>
    <dbReference type="NCBI Taxonomy" id="364733"/>
    <lineage>
        <taxon>Eukaryota</taxon>
        <taxon>Fungi</taxon>
        <taxon>Dikarya</taxon>
        <taxon>Ascomycota</taxon>
        <taxon>Pezizomycotina</taxon>
        <taxon>Eurotiomycetes</taxon>
        <taxon>Chaetothyriomycetidae</taxon>
        <taxon>Verrucariales</taxon>
        <taxon>Verrucariaceae</taxon>
        <taxon>Endocarpon</taxon>
    </lineage>
</organism>
<dbReference type="GO" id="GO:0004312">
    <property type="term" value="F:fatty acid synthase activity"/>
    <property type="evidence" value="ECO:0007669"/>
    <property type="project" value="InterPro"/>
</dbReference>
<reference evidence="15" key="1">
    <citation type="submission" date="2020-02" db="EMBL/GenBank/DDBJ databases">
        <authorList>
            <person name="Palmer J.M."/>
        </authorList>
    </citation>
    <scope>NUCLEOTIDE SEQUENCE</scope>
    <source>
        <strain evidence="15">EPUS1.4</strain>
        <tissue evidence="15">Thallus</tissue>
    </source>
</reference>
<comment type="catalytic activity">
    <reaction evidence="6">
        <text>acetyl-CoA + n malonyl-CoA + 2n NADPH + 4n H(+) = a long-chain-acyl-CoA + n CoA + n CO2 + 2n NADP(+).</text>
        <dbReference type="EC" id="2.3.1.86"/>
    </reaction>
</comment>
<dbReference type="FunFam" id="3.40.50.720:FF:000168">
    <property type="entry name" value="Fatty acid synthase subunit alpha"/>
    <property type="match status" value="1"/>
</dbReference>
<keyword evidence="3" id="KW-0597">Phosphoprotein</keyword>
<evidence type="ECO:0008006" key="17">
    <source>
        <dbReference type="Google" id="ProtNLM"/>
    </source>
</evidence>
<dbReference type="Gene3D" id="6.10.140.1410">
    <property type="match status" value="1"/>
</dbReference>
<dbReference type="Gene3D" id="3.40.50.720">
    <property type="entry name" value="NAD(P)-binding Rossmann-like Domain"/>
    <property type="match status" value="2"/>
</dbReference>
<accession>A0A8H7E8I4</accession>
<dbReference type="Pfam" id="PF18314">
    <property type="entry name" value="FAS_I_H"/>
    <property type="match status" value="1"/>
</dbReference>
<evidence type="ECO:0000256" key="1">
    <source>
        <dbReference type="ARBA" id="ARBA00007485"/>
    </source>
</evidence>
<feature type="compositionally biased region" description="Polar residues" evidence="12">
    <location>
        <begin position="113"/>
        <end position="141"/>
    </location>
</feature>
<dbReference type="GO" id="GO:0042759">
    <property type="term" value="P:long-chain fatty acid biosynthetic process"/>
    <property type="evidence" value="ECO:0007669"/>
    <property type="project" value="UniProtKB-UniRule"/>
</dbReference>
<evidence type="ECO:0000256" key="11">
    <source>
        <dbReference type="SAM" id="Coils"/>
    </source>
</evidence>
<dbReference type="InterPro" id="IPR016039">
    <property type="entry name" value="Thiolase-like"/>
</dbReference>
<dbReference type="InterPro" id="IPR041550">
    <property type="entry name" value="FASI_helical"/>
</dbReference>
<dbReference type="InterPro" id="IPR036291">
    <property type="entry name" value="NAD(P)-bd_dom_sf"/>
</dbReference>
<dbReference type="InterPro" id="IPR040899">
    <property type="entry name" value="Fas_alpha_ACP"/>
</dbReference>
<feature type="domain" description="Carrier" evidence="13">
    <location>
        <begin position="165"/>
        <end position="244"/>
    </location>
</feature>
<dbReference type="Pfam" id="PF18325">
    <property type="entry name" value="Fas_alpha_ACP"/>
    <property type="match status" value="1"/>
</dbReference>
<feature type="region of interest" description="Disordered" evidence="12">
    <location>
        <begin position="107"/>
        <end position="142"/>
    </location>
</feature>
<dbReference type="InterPro" id="IPR026025">
    <property type="entry name" value="FAS_alpha_yeast"/>
</dbReference>
<evidence type="ECO:0000256" key="7">
    <source>
        <dbReference type="ARBA" id="ARBA00048508"/>
    </source>
</evidence>
<feature type="coiled-coil region" evidence="11">
    <location>
        <begin position="370"/>
        <end position="397"/>
    </location>
</feature>
<keyword evidence="16" id="KW-1185">Reference proteome</keyword>
<evidence type="ECO:0000256" key="2">
    <source>
        <dbReference type="ARBA" id="ARBA00022450"/>
    </source>
</evidence>
<dbReference type="PROSITE" id="PS50075">
    <property type="entry name" value="CARRIER"/>
    <property type="match status" value="1"/>
</dbReference>
<dbReference type="InterPro" id="IPR018201">
    <property type="entry name" value="Ketoacyl_synth_AS"/>
</dbReference>
<dbReference type="GO" id="GO:0004321">
    <property type="term" value="F:fatty-acyl-CoA synthase activity"/>
    <property type="evidence" value="ECO:0007669"/>
    <property type="project" value="UniProtKB-EC"/>
</dbReference>